<evidence type="ECO:0000313" key="4">
    <source>
        <dbReference type="Proteomes" id="UP001152797"/>
    </source>
</evidence>
<dbReference type="AlphaFoldDB" id="A0A9P1FHR5"/>
<dbReference type="EMBL" id="CAMXCT010000129">
    <property type="protein sequence ID" value="CAI3974347.1"/>
    <property type="molecule type" value="Genomic_DNA"/>
</dbReference>
<accession>A0A9P1FHR5</accession>
<name>A0A9P1FHR5_9DINO</name>
<reference evidence="2" key="1">
    <citation type="submission" date="2022-10" db="EMBL/GenBank/DDBJ databases">
        <authorList>
            <person name="Chen Y."/>
            <person name="Dougan E. K."/>
            <person name="Chan C."/>
            <person name="Rhodes N."/>
            <person name="Thang M."/>
        </authorList>
    </citation>
    <scope>NUCLEOTIDE SEQUENCE</scope>
</reference>
<dbReference type="EMBL" id="CAMXCT030000129">
    <property type="protein sequence ID" value="CAL4761659.1"/>
    <property type="molecule type" value="Genomic_DNA"/>
</dbReference>
<comment type="caution">
    <text evidence="2">The sequence shown here is derived from an EMBL/GenBank/DDBJ whole genome shotgun (WGS) entry which is preliminary data.</text>
</comment>
<evidence type="ECO:0000256" key="1">
    <source>
        <dbReference type="SAM" id="Phobius"/>
    </source>
</evidence>
<dbReference type="Proteomes" id="UP001152797">
    <property type="component" value="Unassembled WGS sequence"/>
</dbReference>
<evidence type="ECO:0000313" key="3">
    <source>
        <dbReference type="EMBL" id="CAL1127722.1"/>
    </source>
</evidence>
<keyword evidence="4" id="KW-1185">Reference proteome</keyword>
<keyword evidence="1" id="KW-0472">Membrane</keyword>
<feature type="transmembrane region" description="Helical" evidence="1">
    <location>
        <begin position="54"/>
        <end position="78"/>
    </location>
</feature>
<gene>
    <name evidence="2" type="ORF">C1SCF055_LOCUS2758</name>
</gene>
<evidence type="ECO:0000313" key="2">
    <source>
        <dbReference type="EMBL" id="CAI3974347.1"/>
    </source>
</evidence>
<reference evidence="3" key="2">
    <citation type="submission" date="2024-04" db="EMBL/GenBank/DDBJ databases">
        <authorList>
            <person name="Chen Y."/>
            <person name="Shah S."/>
            <person name="Dougan E. K."/>
            <person name="Thang M."/>
            <person name="Chan C."/>
        </authorList>
    </citation>
    <scope>NUCLEOTIDE SEQUENCE [LARGE SCALE GENOMIC DNA]</scope>
</reference>
<proteinExistence type="predicted"/>
<keyword evidence="1" id="KW-1133">Transmembrane helix</keyword>
<protein>
    <submittedName>
        <fullName evidence="2">Uncharacterized protein</fullName>
    </submittedName>
</protein>
<organism evidence="2">
    <name type="scientific">Cladocopium goreaui</name>
    <dbReference type="NCBI Taxonomy" id="2562237"/>
    <lineage>
        <taxon>Eukaryota</taxon>
        <taxon>Sar</taxon>
        <taxon>Alveolata</taxon>
        <taxon>Dinophyceae</taxon>
        <taxon>Suessiales</taxon>
        <taxon>Symbiodiniaceae</taxon>
        <taxon>Cladocopium</taxon>
    </lineage>
</organism>
<sequence length="235" mass="25941">MRITLDNQDWSEWFLLPFNVLAALAILLSSFECDSQSSRSVNALVHSFTSSKSLGILQGIALTGVLLQLLASEFLVAWTGVFYLLNHMCVHHQDLLPQAEQLLRSIAGEHGASDSWASIFSPIRAQQFEGNLNLQEYCMMATDQEPPLDVVLQQVWLAALLTTLSQLLMALALSGERQRAGVHEDQYSLHNAYASVSNRMGQLGQNMQTFASGFTPNTTNYGPQILSGFKGRQGH</sequence>
<feature type="transmembrane region" description="Helical" evidence="1">
    <location>
        <begin position="13"/>
        <end position="33"/>
    </location>
</feature>
<dbReference type="EMBL" id="CAMXCT020000129">
    <property type="protein sequence ID" value="CAL1127722.1"/>
    <property type="molecule type" value="Genomic_DNA"/>
</dbReference>
<keyword evidence="1" id="KW-0812">Transmembrane</keyword>